<keyword evidence="2" id="KW-1185">Reference proteome</keyword>
<evidence type="ECO:0008006" key="3">
    <source>
        <dbReference type="Google" id="ProtNLM"/>
    </source>
</evidence>
<evidence type="ECO:0000313" key="2">
    <source>
        <dbReference type="Proteomes" id="UP001459277"/>
    </source>
</evidence>
<sequence>MISRLTKLKLYEKCVDESCKWYVAAIMKPNLHRLWMVTMYVGPHTCILIGERNDGRMMNYNFIASDILKKLCEDHTTPIKHLNSIIESKYDGHKPSYYKVWDAKQKVIGKIFGNWEESYQRLQKFLMTYIDQDPNTQLLSWLDISNGGSGEILASEHTLLF</sequence>
<dbReference type="AlphaFoldDB" id="A0AAW2E0H3"/>
<proteinExistence type="predicted"/>
<dbReference type="EMBL" id="JAZDWU010000001">
    <property type="protein sequence ID" value="KAL0015055.1"/>
    <property type="molecule type" value="Genomic_DNA"/>
</dbReference>
<evidence type="ECO:0000313" key="1">
    <source>
        <dbReference type="EMBL" id="KAL0015055.1"/>
    </source>
</evidence>
<gene>
    <name evidence="1" type="ORF">SO802_002124</name>
</gene>
<dbReference type="PANTHER" id="PTHR31973:SF195">
    <property type="entry name" value="MUDR FAMILY TRANSPOSASE"/>
    <property type="match status" value="1"/>
</dbReference>
<dbReference type="PANTHER" id="PTHR31973">
    <property type="entry name" value="POLYPROTEIN, PUTATIVE-RELATED"/>
    <property type="match status" value="1"/>
</dbReference>
<name>A0AAW2E0H3_9ROSI</name>
<comment type="caution">
    <text evidence="1">The sequence shown here is derived from an EMBL/GenBank/DDBJ whole genome shotgun (WGS) entry which is preliminary data.</text>
</comment>
<organism evidence="1 2">
    <name type="scientific">Lithocarpus litseifolius</name>
    <dbReference type="NCBI Taxonomy" id="425828"/>
    <lineage>
        <taxon>Eukaryota</taxon>
        <taxon>Viridiplantae</taxon>
        <taxon>Streptophyta</taxon>
        <taxon>Embryophyta</taxon>
        <taxon>Tracheophyta</taxon>
        <taxon>Spermatophyta</taxon>
        <taxon>Magnoliopsida</taxon>
        <taxon>eudicotyledons</taxon>
        <taxon>Gunneridae</taxon>
        <taxon>Pentapetalae</taxon>
        <taxon>rosids</taxon>
        <taxon>fabids</taxon>
        <taxon>Fagales</taxon>
        <taxon>Fagaceae</taxon>
        <taxon>Lithocarpus</taxon>
    </lineage>
</organism>
<protein>
    <recommendedName>
        <fullName evidence="3">Homing endonuclease LAGLIDADG domain-containing protein</fullName>
    </recommendedName>
</protein>
<reference evidence="1 2" key="1">
    <citation type="submission" date="2024-01" db="EMBL/GenBank/DDBJ databases">
        <title>A telomere-to-telomere, gap-free genome of sweet tea (Lithocarpus litseifolius).</title>
        <authorList>
            <person name="Zhou J."/>
        </authorList>
    </citation>
    <scope>NUCLEOTIDE SEQUENCE [LARGE SCALE GENOMIC DNA]</scope>
    <source>
        <strain evidence="1">Zhou-2022a</strain>
        <tissue evidence="1">Leaf</tissue>
    </source>
</reference>
<accession>A0AAW2E0H3</accession>
<dbReference type="Proteomes" id="UP001459277">
    <property type="component" value="Unassembled WGS sequence"/>
</dbReference>